<feature type="transmembrane region" description="Helical" evidence="1">
    <location>
        <begin position="20"/>
        <end position="40"/>
    </location>
</feature>
<keyword evidence="1" id="KW-1133">Transmembrane helix</keyword>
<sequence length="250" mass="26441">MTATYMAIDLTRQLRDVGNIMFVFLLPLLMYLVFGVSMSVASNPIGDANVGFFVMSSMAAYGAALAATSSTGTAAMEQMQGWGRQVALTPVRPVQLVLGKVGVALAVTFVALAIVHLGGLLTGARAPLGLWAATVGITLAGASMFALYGFAVAQLFKSESALGVATGVLVLMSFVGNVFMPLEGWMLEASRFTPMYGFVGLVRWPLMQGFQVMAPADPDPLWLLLANVGAWTLIFGVLAVVGVRRGRNRQ</sequence>
<feature type="transmembrane region" description="Helical" evidence="1">
    <location>
        <begin position="130"/>
        <end position="150"/>
    </location>
</feature>
<keyword evidence="1" id="KW-0472">Membrane</keyword>
<comment type="caution">
    <text evidence="2">The sequence shown here is derived from an EMBL/GenBank/DDBJ whole genome shotgun (WGS) entry which is preliminary data.</text>
</comment>
<keyword evidence="1" id="KW-0812">Transmembrane</keyword>
<feature type="transmembrane region" description="Helical" evidence="1">
    <location>
        <begin position="52"/>
        <end position="76"/>
    </location>
</feature>
<gene>
    <name evidence="2" type="ORF">FOJ82_08315</name>
</gene>
<feature type="transmembrane region" description="Helical" evidence="1">
    <location>
        <begin position="97"/>
        <end position="118"/>
    </location>
</feature>
<protein>
    <submittedName>
        <fullName evidence="2">ABC transporter permease</fullName>
    </submittedName>
</protein>
<evidence type="ECO:0000313" key="2">
    <source>
        <dbReference type="EMBL" id="TRY18055.1"/>
    </source>
</evidence>
<dbReference type="AlphaFoldDB" id="A0A553K036"/>
<dbReference type="RefSeq" id="WP_143938031.1">
    <property type="nucleotide sequence ID" value="NZ_VKKG01000003.1"/>
</dbReference>
<dbReference type="EMBL" id="VKKG01000003">
    <property type="protein sequence ID" value="TRY18055.1"/>
    <property type="molecule type" value="Genomic_DNA"/>
</dbReference>
<accession>A0A553K036</accession>
<feature type="transmembrane region" description="Helical" evidence="1">
    <location>
        <begin position="162"/>
        <end position="182"/>
    </location>
</feature>
<proteinExistence type="predicted"/>
<dbReference type="OrthoDB" id="63188at2"/>
<organism evidence="2 3">
    <name type="scientific">Tessaracoccus rhinocerotis</name>
    <dbReference type="NCBI Taxonomy" id="1689449"/>
    <lineage>
        <taxon>Bacteria</taxon>
        <taxon>Bacillati</taxon>
        <taxon>Actinomycetota</taxon>
        <taxon>Actinomycetes</taxon>
        <taxon>Propionibacteriales</taxon>
        <taxon>Propionibacteriaceae</taxon>
        <taxon>Tessaracoccus</taxon>
    </lineage>
</organism>
<evidence type="ECO:0000256" key="1">
    <source>
        <dbReference type="SAM" id="Phobius"/>
    </source>
</evidence>
<reference evidence="2 3" key="1">
    <citation type="submission" date="2019-07" db="EMBL/GenBank/DDBJ databases">
        <authorList>
            <person name="Zhou L.-Y."/>
        </authorList>
    </citation>
    <scope>NUCLEOTIDE SEQUENCE [LARGE SCALE GENOMIC DNA]</scope>
    <source>
        <strain evidence="2 3">YIM 101269</strain>
    </source>
</reference>
<dbReference type="Proteomes" id="UP000317638">
    <property type="component" value="Unassembled WGS sequence"/>
</dbReference>
<evidence type="ECO:0000313" key="3">
    <source>
        <dbReference type="Proteomes" id="UP000317638"/>
    </source>
</evidence>
<keyword evidence="3" id="KW-1185">Reference proteome</keyword>
<name>A0A553K036_9ACTN</name>
<feature type="transmembrane region" description="Helical" evidence="1">
    <location>
        <begin position="221"/>
        <end position="243"/>
    </location>
</feature>